<dbReference type="GO" id="GO:0003964">
    <property type="term" value="F:RNA-directed DNA polymerase activity"/>
    <property type="evidence" value="ECO:0007669"/>
    <property type="project" value="UniProtKB-KW"/>
</dbReference>
<protein>
    <submittedName>
        <fullName evidence="1">RNA-directed DNA polymerase, eukaryota, reverse transcriptase zinc-binding domain protein</fullName>
    </submittedName>
</protein>
<dbReference type="PANTHER" id="PTHR33710:SF77">
    <property type="entry name" value="DNASE I-LIKE SUPERFAMILY PROTEIN"/>
    <property type="match status" value="1"/>
</dbReference>
<dbReference type="InterPro" id="IPR036691">
    <property type="entry name" value="Endo/exonu/phosph_ase_sf"/>
</dbReference>
<keyword evidence="2" id="KW-1185">Reference proteome</keyword>
<feature type="non-terminal residue" evidence="1">
    <location>
        <position position="490"/>
    </location>
</feature>
<accession>A0ABQ5JC58</accession>
<dbReference type="PANTHER" id="PTHR33710">
    <property type="entry name" value="BNAC02G09200D PROTEIN"/>
    <property type="match status" value="1"/>
</dbReference>
<keyword evidence="1" id="KW-0548">Nucleotidyltransferase</keyword>
<evidence type="ECO:0000313" key="2">
    <source>
        <dbReference type="Proteomes" id="UP001151760"/>
    </source>
</evidence>
<organism evidence="1 2">
    <name type="scientific">Tanacetum coccineum</name>
    <dbReference type="NCBI Taxonomy" id="301880"/>
    <lineage>
        <taxon>Eukaryota</taxon>
        <taxon>Viridiplantae</taxon>
        <taxon>Streptophyta</taxon>
        <taxon>Embryophyta</taxon>
        <taxon>Tracheophyta</taxon>
        <taxon>Spermatophyta</taxon>
        <taxon>Magnoliopsida</taxon>
        <taxon>eudicotyledons</taxon>
        <taxon>Gunneridae</taxon>
        <taxon>Pentapetalae</taxon>
        <taxon>asterids</taxon>
        <taxon>campanulids</taxon>
        <taxon>Asterales</taxon>
        <taxon>Asteraceae</taxon>
        <taxon>Asteroideae</taxon>
        <taxon>Anthemideae</taxon>
        <taxon>Anthemidinae</taxon>
        <taxon>Tanacetum</taxon>
    </lineage>
</organism>
<dbReference type="Gene3D" id="3.60.10.10">
    <property type="entry name" value="Endonuclease/exonuclease/phosphatase"/>
    <property type="match status" value="1"/>
</dbReference>
<dbReference type="EMBL" id="BQNB010021658">
    <property type="protein sequence ID" value="GJU08699.1"/>
    <property type="molecule type" value="Genomic_DNA"/>
</dbReference>
<feature type="non-terminal residue" evidence="1">
    <location>
        <position position="1"/>
    </location>
</feature>
<dbReference type="SUPFAM" id="SSF56219">
    <property type="entry name" value="DNase I-like"/>
    <property type="match status" value="1"/>
</dbReference>
<reference evidence="1" key="2">
    <citation type="submission" date="2022-01" db="EMBL/GenBank/DDBJ databases">
        <authorList>
            <person name="Yamashiro T."/>
            <person name="Shiraishi A."/>
            <person name="Satake H."/>
            <person name="Nakayama K."/>
        </authorList>
    </citation>
    <scope>NUCLEOTIDE SEQUENCE</scope>
</reference>
<keyword evidence="1" id="KW-0695">RNA-directed DNA polymerase</keyword>
<name>A0ABQ5JC58_9ASTR</name>
<sequence length="490" mass="57436">NIEKNQKEKNNEGRNVKFIAQRNFNTKNTFSVLAKYVDENTTNEEQGIRVNIDVAFEIGVPIDEEEAQKWPQDLQEYYRDKYARMENGDKRKLLLNKIRILEEDVRSRRDNIKAKCQKLANEGVVYEMENSGNTRSQAYGVVYDKAYRNELAMIQDLIVKRQCTEVEVFMLSNLPLTDTVRETWTDEMFEYYQGKVVKSGQNRNTINKGIILEGTMHDEVGCDGSAWNMCVVVETRLKKKMVNKACENVFRLWNWVSNATDCNKGCRLAVGWDNNVIDANLLASHDQVMHFEVRIINDKRKFFISFIYRENEPKNRLKLWEYLSDHMKVVDNHPWVIMGDFNVIMYADEHSKGSIDNYHGVKEFRGCMEHLNMEDLAMNGFFLTWVQKIKDPENGIMKKLDKIMGNNEFLDQFGSCYATFLSYITSDHCPGLLTIPDVAVKRKKSFRFMNFLADKKEFHQLVRENWNEPINGYAMFVLVKRLKGMKKHLI</sequence>
<dbReference type="Proteomes" id="UP001151760">
    <property type="component" value="Unassembled WGS sequence"/>
</dbReference>
<reference evidence="1" key="1">
    <citation type="journal article" date="2022" name="Int. J. Mol. Sci.">
        <title>Draft Genome of Tanacetum Coccineum: Genomic Comparison of Closely Related Tanacetum-Family Plants.</title>
        <authorList>
            <person name="Yamashiro T."/>
            <person name="Shiraishi A."/>
            <person name="Nakayama K."/>
            <person name="Satake H."/>
        </authorList>
    </citation>
    <scope>NUCLEOTIDE SEQUENCE</scope>
</reference>
<gene>
    <name evidence="1" type="ORF">Tco_1125129</name>
</gene>
<proteinExistence type="predicted"/>
<keyword evidence="1" id="KW-0808">Transferase</keyword>
<comment type="caution">
    <text evidence="1">The sequence shown here is derived from an EMBL/GenBank/DDBJ whole genome shotgun (WGS) entry which is preliminary data.</text>
</comment>
<evidence type="ECO:0000313" key="1">
    <source>
        <dbReference type="EMBL" id="GJU08699.1"/>
    </source>
</evidence>